<keyword evidence="4" id="KW-1185">Reference proteome</keyword>
<dbReference type="Proteomes" id="UP000830434">
    <property type="component" value="Chromosome"/>
</dbReference>
<feature type="compositionally biased region" description="Basic and acidic residues" evidence="1">
    <location>
        <begin position="46"/>
        <end position="60"/>
    </location>
</feature>
<reference evidence="3" key="1">
    <citation type="submission" date="2022-04" db="EMBL/GenBank/DDBJ databases">
        <title>Diverse halophilic archaea isolated from saline environments.</title>
        <authorList>
            <person name="Cui H.-L."/>
        </authorList>
    </citation>
    <scope>NUCLEOTIDE SEQUENCE</scope>
    <source>
        <strain evidence="3">XZYJT40</strain>
    </source>
</reference>
<evidence type="ECO:0000313" key="4">
    <source>
        <dbReference type="Proteomes" id="UP000830434"/>
    </source>
</evidence>
<name>A0A8U0IID9_9EURY</name>
<keyword evidence="2" id="KW-0472">Membrane</keyword>
<evidence type="ECO:0000256" key="1">
    <source>
        <dbReference type="SAM" id="MobiDB-lite"/>
    </source>
</evidence>
<organism evidence="3 4">
    <name type="scientific">Halorussus gelatinilyticus</name>
    <dbReference type="NCBI Taxonomy" id="2937524"/>
    <lineage>
        <taxon>Archaea</taxon>
        <taxon>Methanobacteriati</taxon>
        <taxon>Methanobacteriota</taxon>
        <taxon>Stenosarchaea group</taxon>
        <taxon>Halobacteria</taxon>
        <taxon>Halobacteriales</taxon>
        <taxon>Haladaptataceae</taxon>
        <taxon>Halorussus</taxon>
    </lineage>
</organism>
<protein>
    <submittedName>
        <fullName evidence="3">Uncharacterized protein</fullName>
    </submittedName>
</protein>
<evidence type="ECO:0000313" key="3">
    <source>
        <dbReference type="EMBL" id="UPW00793.1"/>
    </source>
</evidence>
<feature type="transmembrane region" description="Helical" evidence="2">
    <location>
        <begin position="197"/>
        <end position="217"/>
    </location>
</feature>
<dbReference type="GeneID" id="72188490"/>
<dbReference type="AlphaFoldDB" id="A0A8U0IID9"/>
<keyword evidence="2" id="KW-0812">Transmembrane</keyword>
<dbReference type="RefSeq" id="WP_248655201.1">
    <property type="nucleotide sequence ID" value="NZ_CP096658.1"/>
</dbReference>
<evidence type="ECO:0000256" key="2">
    <source>
        <dbReference type="SAM" id="Phobius"/>
    </source>
</evidence>
<feature type="region of interest" description="Disordered" evidence="1">
    <location>
        <begin position="1"/>
        <end position="73"/>
    </location>
</feature>
<keyword evidence="2" id="KW-1133">Transmembrane helix</keyword>
<proteinExistence type="predicted"/>
<feature type="compositionally biased region" description="Low complexity" evidence="1">
    <location>
        <begin position="1"/>
        <end position="16"/>
    </location>
</feature>
<accession>A0A8U0IID9</accession>
<dbReference type="EMBL" id="CP096658">
    <property type="protein sequence ID" value="UPW00793.1"/>
    <property type="molecule type" value="Genomic_DNA"/>
</dbReference>
<gene>
    <name evidence="3" type="ORF">M0R88_01505</name>
</gene>
<sequence>MSRPSTDGAASAGDGTASDRSEGDRTPSAAASTTDESADGTGDSVGRTDDSAEAPEYEHLRSKKKERKGNAERATVRDVFVGERRVVLTVGFPWTTDTERFVYDLDSDRDVLKLEALAESKGFDFEQVSFLDGESLSVVYTGETWVPEAQIEYVEGEGSAGATFLTELRLLGRELARSPKFVRRLVRLSRTMTTKQLVIAVVLVKKLIVIALVAWLVL</sequence>
<dbReference type="KEGG" id="haxz:M0R88_01505"/>
<feature type="compositionally biased region" description="Low complexity" evidence="1">
    <location>
        <begin position="26"/>
        <end position="41"/>
    </location>
</feature>